<evidence type="ECO:0000256" key="1">
    <source>
        <dbReference type="SAM" id="MobiDB-lite"/>
    </source>
</evidence>
<dbReference type="Proteomes" id="UP000524246">
    <property type="component" value="Unassembled WGS sequence"/>
</dbReference>
<dbReference type="PROSITE" id="PS51257">
    <property type="entry name" value="PROKAR_LIPOPROTEIN"/>
    <property type="match status" value="1"/>
</dbReference>
<accession>A0A7X9FTN9</accession>
<organism evidence="3 4">
    <name type="scientific">SAR324 cluster bacterium</name>
    <dbReference type="NCBI Taxonomy" id="2024889"/>
    <lineage>
        <taxon>Bacteria</taxon>
        <taxon>Deltaproteobacteria</taxon>
        <taxon>SAR324 cluster</taxon>
    </lineage>
</organism>
<dbReference type="EMBL" id="JAAZON010000511">
    <property type="protein sequence ID" value="NMC63716.1"/>
    <property type="molecule type" value="Genomic_DNA"/>
</dbReference>
<proteinExistence type="predicted"/>
<evidence type="ECO:0000313" key="4">
    <source>
        <dbReference type="Proteomes" id="UP000524246"/>
    </source>
</evidence>
<evidence type="ECO:0008006" key="5">
    <source>
        <dbReference type="Google" id="ProtNLM"/>
    </source>
</evidence>
<reference evidence="3 4" key="1">
    <citation type="journal article" date="2020" name="Biotechnol. Biofuels">
        <title>New insights from the biogas microbiome by comprehensive genome-resolved metagenomics of nearly 1600 species originating from multiple anaerobic digesters.</title>
        <authorList>
            <person name="Campanaro S."/>
            <person name="Treu L."/>
            <person name="Rodriguez-R L.M."/>
            <person name="Kovalovszki A."/>
            <person name="Ziels R.M."/>
            <person name="Maus I."/>
            <person name="Zhu X."/>
            <person name="Kougias P.G."/>
            <person name="Basile A."/>
            <person name="Luo G."/>
            <person name="Schluter A."/>
            <person name="Konstantinidis K.T."/>
            <person name="Angelidaki I."/>
        </authorList>
    </citation>
    <scope>NUCLEOTIDE SEQUENCE [LARGE SCALE GENOMIC DNA]</scope>
    <source>
        <strain evidence="3">AS27yjCOA_65</strain>
    </source>
</reference>
<feature type="chain" id="PRO_5030527809" description="Glycine zipper domain-containing protein" evidence="2">
    <location>
        <begin position="19"/>
        <end position="141"/>
    </location>
</feature>
<name>A0A7X9FTN9_9DELT</name>
<evidence type="ECO:0000313" key="3">
    <source>
        <dbReference type="EMBL" id="NMC63716.1"/>
    </source>
</evidence>
<dbReference type="AlphaFoldDB" id="A0A7X9FTN9"/>
<sequence length="141" mass="14822">MRRMILSLIICASFSLSACGLNPSEAGFGGAALGAGAGALVGSVLSNGDIARSAGLGAAIGFPAGILISLAAESMLDYNSTARKEKDFSEEIAENQKKITQNNQELEVLRTEVRNEALSENPPSYKRGRVYDGATHGNLYR</sequence>
<gene>
    <name evidence="3" type="ORF">GYA55_11190</name>
</gene>
<feature type="region of interest" description="Disordered" evidence="1">
    <location>
        <begin position="117"/>
        <end position="141"/>
    </location>
</feature>
<feature type="signal peptide" evidence="2">
    <location>
        <begin position="1"/>
        <end position="18"/>
    </location>
</feature>
<evidence type="ECO:0000256" key="2">
    <source>
        <dbReference type="SAM" id="SignalP"/>
    </source>
</evidence>
<comment type="caution">
    <text evidence="3">The sequence shown here is derived from an EMBL/GenBank/DDBJ whole genome shotgun (WGS) entry which is preliminary data.</text>
</comment>
<protein>
    <recommendedName>
        <fullName evidence="5">Glycine zipper domain-containing protein</fullName>
    </recommendedName>
</protein>
<keyword evidence="2" id="KW-0732">Signal</keyword>